<dbReference type="InterPro" id="IPR009071">
    <property type="entry name" value="HMG_box_dom"/>
</dbReference>
<name>A2DDM7_TRIV3</name>
<feature type="domain" description="HMG box" evidence="3">
    <location>
        <begin position="22"/>
        <end position="98"/>
    </location>
</feature>
<protein>
    <submittedName>
        <fullName evidence="4">HMG box family protein</fullName>
    </submittedName>
</protein>
<dbReference type="Pfam" id="PF09011">
    <property type="entry name" value="HMG_box_2"/>
    <property type="match status" value="1"/>
</dbReference>
<dbReference type="RefSeq" id="XP_001582389.1">
    <property type="nucleotide sequence ID" value="XM_001582339.1"/>
</dbReference>
<accession>A2DDM7</accession>
<gene>
    <name evidence="4" type="ORF">TVAG_198410</name>
</gene>
<keyword evidence="1 2" id="KW-0238">DNA-binding</keyword>
<organism evidence="4 5">
    <name type="scientific">Trichomonas vaginalis (strain ATCC PRA-98 / G3)</name>
    <dbReference type="NCBI Taxonomy" id="412133"/>
    <lineage>
        <taxon>Eukaryota</taxon>
        <taxon>Metamonada</taxon>
        <taxon>Parabasalia</taxon>
        <taxon>Trichomonadida</taxon>
        <taxon>Trichomonadidae</taxon>
        <taxon>Trichomonas</taxon>
    </lineage>
</organism>
<dbReference type="VEuPathDB" id="TrichDB:TVAGG3_0998830"/>
<evidence type="ECO:0000313" key="5">
    <source>
        <dbReference type="Proteomes" id="UP000001542"/>
    </source>
</evidence>
<dbReference type="eggNOG" id="ENOG502T0XS">
    <property type="taxonomic scope" value="Eukaryota"/>
</dbReference>
<evidence type="ECO:0000256" key="2">
    <source>
        <dbReference type="PROSITE-ProRule" id="PRU00267"/>
    </source>
</evidence>
<dbReference type="KEGG" id="tva:5466952"/>
<dbReference type="AlphaFoldDB" id="A2DDM7"/>
<dbReference type="PANTHER" id="PTHR48112">
    <property type="entry name" value="HIGH MOBILITY GROUP PROTEIN DSP1"/>
    <property type="match status" value="1"/>
</dbReference>
<dbReference type="InParanoid" id="A2DDM7"/>
<dbReference type="CDD" id="cd00084">
    <property type="entry name" value="HMG-box_SF"/>
    <property type="match status" value="1"/>
</dbReference>
<dbReference type="SMART" id="SM00398">
    <property type="entry name" value="HMG"/>
    <property type="match status" value="2"/>
</dbReference>
<dbReference type="SUPFAM" id="SSF47095">
    <property type="entry name" value="HMG-box"/>
    <property type="match status" value="2"/>
</dbReference>
<feature type="domain" description="HMG box" evidence="3">
    <location>
        <begin position="127"/>
        <end position="195"/>
    </location>
</feature>
<dbReference type="Gene3D" id="1.10.30.10">
    <property type="entry name" value="High mobility group box domain"/>
    <property type="match status" value="2"/>
</dbReference>
<dbReference type="EMBL" id="DS113190">
    <property type="protein sequence ID" value="EAY21403.1"/>
    <property type="molecule type" value="Genomic_DNA"/>
</dbReference>
<reference evidence="4" key="1">
    <citation type="submission" date="2006-10" db="EMBL/GenBank/DDBJ databases">
        <authorList>
            <person name="Amadeo P."/>
            <person name="Zhao Q."/>
            <person name="Wortman J."/>
            <person name="Fraser-Liggett C."/>
            <person name="Carlton J."/>
        </authorList>
    </citation>
    <scope>NUCLEOTIDE SEQUENCE</scope>
    <source>
        <strain evidence="4">G3</strain>
    </source>
</reference>
<dbReference type="Proteomes" id="UP000001542">
    <property type="component" value="Unassembled WGS sequence"/>
</dbReference>
<reference evidence="4" key="2">
    <citation type="journal article" date="2007" name="Science">
        <title>Draft genome sequence of the sexually transmitted pathogen Trichomonas vaginalis.</title>
        <authorList>
            <person name="Carlton J.M."/>
            <person name="Hirt R.P."/>
            <person name="Silva J.C."/>
            <person name="Delcher A.L."/>
            <person name="Schatz M."/>
            <person name="Zhao Q."/>
            <person name="Wortman J.R."/>
            <person name="Bidwell S.L."/>
            <person name="Alsmark U.C.M."/>
            <person name="Besteiro S."/>
            <person name="Sicheritz-Ponten T."/>
            <person name="Noel C.J."/>
            <person name="Dacks J.B."/>
            <person name="Foster P.G."/>
            <person name="Simillion C."/>
            <person name="Van de Peer Y."/>
            <person name="Miranda-Saavedra D."/>
            <person name="Barton G.J."/>
            <person name="Westrop G.D."/>
            <person name="Mueller S."/>
            <person name="Dessi D."/>
            <person name="Fiori P.L."/>
            <person name="Ren Q."/>
            <person name="Paulsen I."/>
            <person name="Zhang H."/>
            <person name="Bastida-Corcuera F.D."/>
            <person name="Simoes-Barbosa A."/>
            <person name="Brown M.T."/>
            <person name="Hayes R.D."/>
            <person name="Mukherjee M."/>
            <person name="Okumura C.Y."/>
            <person name="Schneider R."/>
            <person name="Smith A.J."/>
            <person name="Vanacova S."/>
            <person name="Villalvazo M."/>
            <person name="Haas B.J."/>
            <person name="Pertea M."/>
            <person name="Feldblyum T.V."/>
            <person name="Utterback T.R."/>
            <person name="Shu C.L."/>
            <person name="Osoegawa K."/>
            <person name="de Jong P.J."/>
            <person name="Hrdy I."/>
            <person name="Horvathova L."/>
            <person name="Zubacova Z."/>
            <person name="Dolezal P."/>
            <person name="Malik S.B."/>
            <person name="Logsdon J.M. Jr."/>
            <person name="Henze K."/>
            <person name="Gupta A."/>
            <person name="Wang C.C."/>
            <person name="Dunne R.L."/>
            <person name="Upcroft J.A."/>
            <person name="Upcroft P."/>
            <person name="White O."/>
            <person name="Salzberg S.L."/>
            <person name="Tang P."/>
            <person name="Chiu C.-H."/>
            <person name="Lee Y.-S."/>
            <person name="Embley T.M."/>
            <person name="Coombs G.H."/>
            <person name="Mottram J.C."/>
            <person name="Tachezy J."/>
            <person name="Fraser-Liggett C.M."/>
            <person name="Johnson P.J."/>
        </authorList>
    </citation>
    <scope>NUCLEOTIDE SEQUENCE [LARGE SCALE GENOMIC DNA]</scope>
    <source>
        <strain evidence="4">G3</strain>
    </source>
</reference>
<dbReference type="SMR" id="A2DDM7"/>
<evidence type="ECO:0000259" key="3">
    <source>
        <dbReference type="PROSITE" id="PS50118"/>
    </source>
</evidence>
<feature type="DNA-binding region" description="HMG box" evidence="2">
    <location>
        <begin position="127"/>
        <end position="195"/>
    </location>
</feature>
<dbReference type="InterPro" id="IPR036910">
    <property type="entry name" value="HMG_box_dom_sf"/>
</dbReference>
<feature type="DNA-binding region" description="HMG box" evidence="2">
    <location>
        <begin position="22"/>
        <end position="98"/>
    </location>
</feature>
<evidence type="ECO:0000256" key="1">
    <source>
        <dbReference type="ARBA" id="ARBA00023125"/>
    </source>
</evidence>
<keyword evidence="2" id="KW-0539">Nucleus</keyword>
<dbReference type="PROSITE" id="PS50118">
    <property type="entry name" value="HMG_BOX_2"/>
    <property type="match status" value="2"/>
</dbReference>
<dbReference type="GO" id="GO:0005634">
    <property type="term" value="C:nucleus"/>
    <property type="evidence" value="ECO:0007669"/>
    <property type="project" value="UniProtKB-UniRule"/>
</dbReference>
<dbReference type="Pfam" id="PF00505">
    <property type="entry name" value="HMG_box"/>
    <property type="match status" value="1"/>
</dbReference>
<dbReference type="STRING" id="5722.A2DDM7"/>
<keyword evidence="5" id="KW-1185">Reference proteome</keyword>
<evidence type="ECO:0000313" key="4">
    <source>
        <dbReference type="EMBL" id="EAY21403.1"/>
    </source>
</evidence>
<sequence>MTNQENNYPIKQILKTLRLEKPKASCSPFVFFAKDKRKEVTESLKNQINEGNKEKMFQQVSAILGQMWKNVSPEEREYYEECSLYDKCRFKEEKRIYRQQFFKRLSEALQDGSIQPNQIDISIIPPIKHPRSAFMFFSRHIRPLLKVHGECDKPQAIGKPLSTMWNSLNESQRRPFVQLNIEDNERTQEDRLQSQEITAFK</sequence>
<proteinExistence type="predicted"/>
<dbReference type="VEuPathDB" id="TrichDB:TVAG_198410"/>
<dbReference type="OrthoDB" id="1919336at2759"/>
<dbReference type="InterPro" id="IPR050342">
    <property type="entry name" value="HMGB"/>
</dbReference>
<dbReference type="GO" id="GO:0003677">
    <property type="term" value="F:DNA binding"/>
    <property type="evidence" value="ECO:0007669"/>
    <property type="project" value="UniProtKB-UniRule"/>
</dbReference>